<name>A0A4Q9GPS9_9HYPH</name>
<feature type="region of interest" description="Disordered" evidence="1">
    <location>
        <begin position="1"/>
        <end position="26"/>
    </location>
</feature>
<keyword evidence="3" id="KW-1185">Reference proteome</keyword>
<dbReference type="Proteomes" id="UP000291613">
    <property type="component" value="Unassembled WGS sequence"/>
</dbReference>
<dbReference type="EMBL" id="SIUB01000001">
    <property type="protein sequence ID" value="TBN54804.1"/>
    <property type="molecule type" value="Genomic_DNA"/>
</dbReference>
<comment type="caution">
    <text evidence="2">The sequence shown here is derived from an EMBL/GenBank/DDBJ whole genome shotgun (WGS) entry which is preliminary data.</text>
</comment>
<gene>
    <name evidence="2" type="ORF">EYR15_01155</name>
</gene>
<feature type="compositionally biased region" description="Polar residues" evidence="1">
    <location>
        <begin position="54"/>
        <end position="65"/>
    </location>
</feature>
<evidence type="ECO:0000256" key="1">
    <source>
        <dbReference type="SAM" id="MobiDB-lite"/>
    </source>
</evidence>
<organism evidence="2 3">
    <name type="scientific">Hansschlegelia quercus</name>
    <dbReference type="NCBI Taxonomy" id="2528245"/>
    <lineage>
        <taxon>Bacteria</taxon>
        <taxon>Pseudomonadati</taxon>
        <taxon>Pseudomonadota</taxon>
        <taxon>Alphaproteobacteria</taxon>
        <taxon>Hyphomicrobiales</taxon>
        <taxon>Methylopilaceae</taxon>
        <taxon>Hansschlegelia</taxon>
    </lineage>
</organism>
<dbReference type="AlphaFoldDB" id="A0A4Q9GPS9"/>
<sequence length="65" mass="7156">MRLIADFESDLRPAQPVPTAVDTGERAPVGKSHAFRLAALAHRRPQPLPPTFSAKAQIQTTEHRT</sequence>
<accession>A0A4Q9GPS9</accession>
<dbReference type="RefSeq" id="WP_131001057.1">
    <property type="nucleotide sequence ID" value="NZ_JBHSZR010000002.1"/>
</dbReference>
<evidence type="ECO:0000313" key="2">
    <source>
        <dbReference type="EMBL" id="TBN54804.1"/>
    </source>
</evidence>
<protein>
    <submittedName>
        <fullName evidence="2">Uncharacterized protein</fullName>
    </submittedName>
</protein>
<proteinExistence type="predicted"/>
<feature type="region of interest" description="Disordered" evidence="1">
    <location>
        <begin position="44"/>
        <end position="65"/>
    </location>
</feature>
<evidence type="ECO:0000313" key="3">
    <source>
        <dbReference type="Proteomes" id="UP000291613"/>
    </source>
</evidence>
<reference evidence="2 3" key="1">
    <citation type="submission" date="2019-02" db="EMBL/GenBank/DDBJ databases">
        <title>Hansschlegelia quercus sp. nov., a novel methylotrophic bacterium from buds of oak (Quercus robur L.).</title>
        <authorList>
            <person name="Agafonova N.V."/>
            <person name="Kaparullina E.N."/>
            <person name="Grouzdev D.S."/>
            <person name="Doronina N.V."/>
        </authorList>
    </citation>
    <scope>NUCLEOTIDE SEQUENCE [LARGE SCALE GENOMIC DNA]</scope>
    <source>
        <strain evidence="2 3">Dub</strain>
    </source>
</reference>